<keyword evidence="2" id="KW-1185">Reference proteome</keyword>
<reference evidence="1 2" key="1">
    <citation type="submission" date="2019-05" db="EMBL/GenBank/DDBJ databases">
        <title>Another draft genome of Portunus trituberculatus and its Hox gene families provides insights of decapod evolution.</title>
        <authorList>
            <person name="Jeong J.-H."/>
            <person name="Song I."/>
            <person name="Kim S."/>
            <person name="Choi T."/>
            <person name="Kim D."/>
            <person name="Ryu S."/>
            <person name="Kim W."/>
        </authorList>
    </citation>
    <scope>NUCLEOTIDE SEQUENCE [LARGE SCALE GENOMIC DNA]</scope>
    <source>
        <tissue evidence="1">Muscle</tissue>
    </source>
</reference>
<dbReference type="Proteomes" id="UP000324222">
    <property type="component" value="Unassembled WGS sequence"/>
</dbReference>
<gene>
    <name evidence="1" type="ORF">E2C01_010805</name>
</gene>
<organism evidence="1 2">
    <name type="scientific">Portunus trituberculatus</name>
    <name type="common">Swimming crab</name>
    <name type="synonym">Neptunus trituberculatus</name>
    <dbReference type="NCBI Taxonomy" id="210409"/>
    <lineage>
        <taxon>Eukaryota</taxon>
        <taxon>Metazoa</taxon>
        <taxon>Ecdysozoa</taxon>
        <taxon>Arthropoda</taxon>
        <taxon>Crustacea</taxon>
        <taxon>Multicrustacea</taxon>
        <taxon>Malacostraca</taxon>
        <taxon>Eumalacostraca</taxon>
        <taxon>Eucarida</taxon>
        <taxon>Decapoda</taxon>
        <taxon>Pleocyemata</taxon>
        <taxon>Brachyura</taxon>
        <taxon>Eubrachyura</taxon>
        <taxon>Portunoidea</taxon>
        <taxon>Portunidae</taxon>
        <taxon>Portuninae</taxon>
        <taxon>Portunus</taxon>
    </lineage>
</organism>
<comment type="caution">
    <text evidence="1">The sequence shown here is derived from an EMBL/GenBank/DDBJ whole genome shotgun (WGS) entry which is preliminary data.</text>
</comment>
<dbReference type="EMBL" id="VSRR010000633">
    <property type="protein sequence ID" value="MPC17935.1"/>
    <property type="molecule type" value="Genomic_DNA"/>
</dbReference>
<dbReference type="AlphaFoldDB" id="A0A5B7D9U7"/>
<proteinExistence type="predicted"/>
<protein>
    <submittedName>
        <fullName evidence="1">Uncharacterized protein</fullName>
    </submittedName>
</protein>
<accession>A0A5B7D9U7</accession>
<sequence length="67" mass="7393">MLEILPVRAVTALSTVVMTLSSSSGTLLECCFNAYPDTFYCPNYADYSTSQTINTIFLTPMMLKPSQ</sequence>
<name>A0A5B7D9U7_PORTR</name>
<evidence type="ECO:0000313" key="2">
    <source>
        <dbReference type="Proteomes" id="UP000324222"/>
    </source>
</evidence>
<evidence type="ECO:0000313" key="1">
    <source>
        <dbReference type="EMBL" id="MPC17935.1"/>
    </source>
</evidence>